<sequence>MAISFKKLKQEEDEDDTELGVSVADKEQVVLGEEKHSPPTKRKFTLPGRTPKPGNGKLRGRLSSWAVAFIAITVFTIAIVISLFIALLLTEPYRPPAPSYSTGAVAADSATCSEMGGEILKAGGSAVDAAIVALLCVGVVHPESSGIGGGGFMTIYDPSSQSVKAINFREKAPAASTVDMYHGNGNLSELGGLAVGVPGEIAGMKLAHDLYGKLPWSDLFYPVIDLARNGYPLNEHSFKSVKRVQDEVINRTRFDEWYYHENGTMKGINETVKRPYYADVLQKIASEGPSGFYKGDIATEIVNAVQRTGGIMTTDDMASYEALLEEPVFIRYNDFDVYSTPLPSGGPQMLFILNVMEDIGLSQESEWRNLTYQHLVESFKYSFAFRSKFGDPNCSDCEAEKLHELQAKVLSEKFAAEINRSISNNSTFPPSHYNASLFVNDSGTTHVSVIDSNGMAVTVTSTVNTFFGSKVITPNGIVLNNEMDDFSSPNITNYFGIPPAEANFISPGKRPQSSACPTIMLKKNSAGDYYAYLAIGAAGGTLIVTSTAQVALEVSAFRKSVSKSVESKRLHHQLIPNTLFYEDGYPHNITEYLRSLGHVSISSLGKSIVQAVAQETEGVLTAHSDSRKGTESGSFVYHT</sequence>
<feature type="binding site" evidence="3">
    <location>
        <position position="485"/>
    </location>
    <ligand>
        <name>L-glutamate</name>
        <dbReference type="ChEBI" id="CHEBI:29985"/>
    </ligand>
</feature>
<dbReference type="PANTHER" id="PTHR11686:SF9">
    <property type="entry name" value="RE13973P"/>
    <property type="match status" value="1"/>
</dbReference>
<keyword evidence="1" id="KW-1199">Hemostasis impairing toxin</keyword>
<gene>
    <name evidence="6" type="primary">100636109</name>
</gene>
<feature type="binding site" evidence="3">
    <location>
        <begin position="462"/>
        <end position="464"/>
    </location>
    <ligand>
        <name>L-glutamate</name>
        <dbReference type="ChEBI" id="CHEBI:29985"/>
    </ligand>
</feature>
<feature type="region of interest" description="Disordered" evidence="4">
    <location>
        <begin position="1"/>
        <end position="55"/>
    </location>
</feature>
<accession>A0A1X7VBU0</accession>
<protein>
    <recommendedName>
        <fullName evidence="8">Gamma-glutamyltransferase</fullName>
    </recommendedName>
</protein>
<dbReference type="InterPro" id="IPR043137">
    <property type="entry name" value="GGT_ssub_C"/>
</dbReference>
<dbReference type="EnsemblMetazoa" id="Aqu2.1.37765_001">
    <property type="protein sequence ID" value="Aqu2.1.37765_001"/>
    <property type="gene ID" value="Aqu2.1.37765"/>
</dbReference>
<evidence type="ECO:0000256" key="4">
    <source>
        <dbReference type="SAM" id="MobiDB-lite"/>
    </source>
</evidence>
<evidence type="ECO:0000313" key="6">
    <source>
        <dbReference type="EnsemblMetazoa" id="Aqu2.1.37765_001"/>
    </source>
</evidence>
<dbReference type="PRINTS" id="PR01210">
    <property type="entry name" value="GGTRANSPTASE"/>
</dbReference>
<evidence type="ECO:0000256" key="5">
    <source>
        <dbReference type="SAM" id="Phobius"/>
    </source>
</evidence>
<dbReference type="InterPro" id="IPR043138">
    <property type="entry name" value="GGT_lsub"/>
</dbReference>
<dbReference type="GO" id="GO:0005886">
    <property type="term" value="C:plasma membrane"/>
    <property type="evidence" value="ECO:0007669"/>
    <property type="project" value="TreeGrafter"/>
</dbReference>
<dbReference type="PANTHER" id="PTHR11686">
    <property type="entry name" value="GAMMA GLUTAMYL TRANSPEPTIDASE"/>
    <property type="match status" value="1"/>
</dbReference>
<organism evidence="6">
    <name type="scientific">Amphimedon queenslandica</name>
    <name type="common">Sponge</name>
    <dbReference type="NCBI Taxonomy" id="400682"/>
    <lineage>
        <taxon>Eukaryota</taxon>
        <taxon>Metazoa</taxon>
        <taxon>Porifera</taxon>
        <taxon>Demospongiae</taxon>
        <taxon>Heteroscleromorpha</taxon>
        <taxon>Haplosclerida</taxon>
        <taxon>Niphatidae</taxon>
        <taxon>Amphimedon</taxon>
    </lineage>
</organism>
<proteinExistence type="predicted"/>
<evidence type="ECO:0000313" key="7">
    <source>
        <dbReference type="Proteomes" id="UP000007879"/>
    </source>
</evidence>
<keyword evidence="7" id="KW-1185">Reference proteome</keyword>
<dbReference type="AlphaFoldDB" id="A0A1X7VBU0"/>
<evidence type="ECO:0000256" key="2">
    <source>
        <dbReference type="PIRSR" id="PIRSR600101-1"/>
    </source>
</evidence>
<reference evidence="7" key="1">
    <citation type="journal article" date="2010" name="Nature">
        <title>The Amphimedon queenslandica genome and the evolution of animal complexity.</title>
        <authorList>
            <person name="Srivastava M."/>
            <person name="Simakov O."/>
            <person name="Chapman J."/>
            <person name="Fahey B."/>
            <person name="Gauthier M.E."/>
            <person name="Mitros T."/>
            <person name="Richards G.S."/>
            <person name="Conaco C."/>
            <person name="Dacre M."/>
            <person name="Hellsten U."/>
            <person name="Larroux C."/>
            <person name="Putnam N.H."/>
            <person name="Stanke M."/>
            <person name="Adamska M."/>
            <person name="Darling A."/>
            <person name="Degnan S.M."/>
            <person name="Oakley T.H."/>
            <person name="Plachetzki D.C."/>
            <person name="Zhai Y."/>
            <person name="Adamski M."/>
            <person name="Calcino A."/>
            <person name="Cummins S.F."/>
            <person name="Goodstein D.M."/>
            <person name="Harris C."/>
            <person name="Jackson D.J."/>
            <person name="Leys S.P."/>
            <person name="Shu S."/>
            <person name="Woodcroft B.J."/>
            <person name="Vervoort M."/>
            <person name="Kosik K.S."/>
            <person name="Manning G."/>
            <person name="Degnan B.M."/>
            <person name="Rokhsar D.S."/>
        </authorList>
    </citation>
    <scope>NUCLEOTIDE SEQUENCE [LARGE SCALE GENOMIC DNA]</scope>
</reference>
<evidence type="ECO:0000256" key="1">
    <source>
        <dbReference type="ARBA" id="ARBA00084097"/>
    </source>
</evidence>
<dbReference type="FunFam" id="3.60.20.40:FF:000001">
    <property type="entry name" value="Gamma-glutamyltranspeptidase 1"/>
    <property type="match status" value="1"/>
</dbReference>
<name>A0A1X7VBU0_AMPQE</name>
<dbReference type="Gene3D" id="1.10.246.130">
    <property type="match status" value="1"/>
</dbReference>
<dbReference type="OrthoDB" id="1081007at2759"/>
<dbReference type="InterPro" id="IPR000101">
    <property type="entry name" value="GGT_peptidase"/>
</dbReference>
<dbReference type="Pfam" id="PF01019">
    <property type="entry name" value="G_glu_transpept"/>
    <property type="match status" value="1"/>
</dbReference>
<dbReference type="FunFam" id="1.10.246.130:FF:000001">
    <property type="entry name" value="Gamma-glutamyltransferase 5 isoform 1"/>
    <property type="match status" value="1"/>
</dbReference>
<keyword evidence="5" id="KW-0812">Transmembrane</keyword>
<feature type="active site" description="Nucleophile" evidence="2">
    <location>
        <position position="444"/>
    </location>
</feature>
<feature type="compositionally biased region" description="Basic and acidic residues" evidence="4">
    <location>
        <begin position="24"/>
        <end position="37"/>
    </location>
</feature>
<dbReference type="EnsemblMetazoa" id="XM_003384800.3">
    <property type="protein sequence ID" value="XP_003384848.1"/>
    <property type="gene ID" value="LOC100636109"/>
</dbReference>
<keyword evidence="1" id="KW-1202">Platelet aggregation activating toxin</keyword>
<dbReference type="InParanoid" id="A0A1X7VBU0"/>
<dbReference type="GO" id="GO:0006751">
    <property type="term" value="P:glutathione catabolic process"/>
    <property type="evidence" value="ECO:0007669"/>
    <property type="project" value="InterPro"/>
</dbReference>
<evidence type="ECO:0008006" key="8">
    <source>
        <dbReference type="Google" id="ProtNLM"/>
    </source>
</evidence>
<keyword evidence="5" id="KW-1133">Transmembrane helix</keyword>
<keyword evidence="1" id="KW-0800">Toxin</keyword>
<feature type="binding site" evidence="3">
    <location>
        <position position="540"/>
    </location>
    <ligand>
        <name>L-glutamate</name>
        <dbReference type="ChEBI" id="CHEBI:29985"/>
    </ligand>
</feature>
<dbReference type="KEGG" id="aqu:100636109"/>
<dbReference type="STRING" id="400682.A0A1X7VBU0"/>
<dbReference type="NCBIfam" id="TIGR00066">
    <property type="entry name" value="g_glut_trans"/>
    <property type="match status" value="1"/>
</dbReference>
<dbReference type="eggNOG" id="KOG2410">
    <property type="taxonomic scope" value="Eukaryota"/>
</dbReference>
<dbReference type="SUPFAM" id="SSF56235">
    <property type="entry name" value="N-terminal nucleophile aminohydrolases (Ntn hydrolases)"/>
    <property type="match status" value="1"/>
</dbReference>
<dbReference type="InterPro" id="IPR029055">
    <property type="entry name" value="Ntn_hydrolases_N"/>
</dbReference>
<feature type="binding site" evidence="3">
    <location>
        <position position="169"/>
    </location>
    <ligand>
        <name>L-glutamate</name>
        <dbReference type="ChEBI" id="CHEBI:29985"/>
    </ligand>
</feature>
<keyword evidence="5" id="KW-0472">Membrane</keyword>
<evidence type="ECO:0000256" key="3">
    <source>
        <dbReference type="PIRSR" id="PIRSR600101-2"/>
    </source>
</evidence>
<dbReference type="GO" id="GO:0036374">
    <property type="term" value="F:glutathione hydrolase activity"/>
    <property type="evidence" value="ECO:0007669"/>
    <property type="project" value="InterPro"/>
</dbReference>
<reference evidence="6" key="2">
    <citation type="submission" date="2017-05" db="UniProtKB">
        <authorList>
            <consortium name="EnsemblMetazoa"/>
        </authorList>
    </citation>
    <scope>IDENTIFICATION</scope>
</reference>
<feature type="binding site" evidence="3">
    <location>
        <begin position="513"/>
        <end position="514"/>
    </location>
    <ligand>
        <name>L-glutamate</name>
        <dbReference type="ChEBI" id="CHEBI:29985"/>
    </ligand>
</feature>
<dbReference type="Proteomes" id="UP000007879">
    <property type="component" value="Unassembled WGS sequence"/>
</dbReference>
<feature type="transmembrane region" description="Helical" evidence="5">
    <location>
        <begin position="65"/>
        <end position="89"/>
    </location>
</feature>
<dbReference type="Gene3D" id="3.60.20.40">
    <property type="match status" value="1"/>
</dbReference>